<name>A0AAD8FA18_BIOPF</name>
<evidence type="ECO:0000313" key="2">
    <source>
        <dbReference type="EMBL" id="KAK0056178.1"/>
    </source>
</evidence>
<dbReference type="InterPro" id="IPR050314">
    <property type="entry name" value="Glycosyl_Hydrlase_18"/>
</dbReference>
<protein>
    <submittedName>
        <fullName evidence="2">Chitinase-3-like protein 1</fullName>
    </submittedName>
</protein>
<gene>
    <name evidence="2" type="ORF">Bpfe_014265</name>
</gene>
<dbReference type="EMBL" id="JASAOG010000063">
    <property type="protein sequence ID" value="KAK0056178.1"/>
    <property type="molecule type" value="Genomic_DNA"/>
</dbReference>
<reference evidence="2" key="1">
    <citation type="journal article" date="2023" name="PLoS Negl. Trop. Dis.">
        <title>A genome sequence for Biomphalaria pfeifferi, the major vector snail for the human-infecting parasite Schistosoma mansoni.</title>
        <authorList>
            <person name="Bu L."/>
            <person name="Lu L."/>
            <person name="Laidemitt M.R."/>
            <person name="Zhang S.M."/>
            <person name="Mutuku M."/>
            <person name="Mkoji G."/>
            <person name="Steinauer M."/>
            <person name="Loker E.S."/>
        </authorList>
    </citation>
    <scope>NUCLEOTIDE SEQUENCE</scope>
    <source>
        <strain evidence="2">KasaAsao</strain>
    </source>
</reference>
<dbReference type="PANTHER" id="PTHR11177">
    <property type="entry name" value="CHITINASE"/>
    <property type="match status" value="1"/>
</dbReference>
<dbReference type="Pfam" id="PF00704">
    <property type="entry name" value="Glyco_hydro_18"/>
    <property type="match status" value="1"/>
</dbReference>
<dbReference type="GO" id="GO:0008061">
    <property type="term" value="F:chitin binding"/>
    <property type="evidence" value="ECO:0007669"/>
    <property type="project" value="InterPro"/>
</dbReference>
<dbReference type="PANTHER" id="PTHR11177:SF404">
    <property type="entry name" value="HISTIDINE-RICH CARBOXYL TERMINUS PROTEIN 1 ISOFORM X1"/>
    <property type="match status" value="1"/>
</dbReference>
<evidence type="ECO:0000313" key="3">
    <source>
        <dbReference type="Proteomes" id="UP001233172"/>
    </source>
</evidence>
<dbReference type="GO" id="GO:0005975">
    <property type="term" value="P:carbohydrate metabolic process"/>
    <property type="evidence" value="ECO:0007669"/>
    <property type="project" value="InterPro"/>
</dbReference>
<evidence type="ECO:0000259" key="1">
    <source>
        <dbReference type="PROSITE" id="PS51910"/>
    </source>
</evidence>
<feature type="domain" description="GH18" evidence="1">
    <location>
        <begin position="37"/>
        <end position="403"/>
    </location>
</feature>
<dbReference type="SUPFAM" id="SSF51445">
    <property type="entry name" value="(Trans)glycosidases"/>
    <property type="match status" value="1"/>
</dbReference>
<dbReference type="GO" id="GO:0004568">
    <property type="term" value="F:chitinase activity"/>
    <property type="evidence" value="ECO:0007669"/>
    <property type="project" value="TreeGrafter"/>
</dbReference>
<accession>A0AAD8FA18</accession>
<sequence>MFFFFNLKVLMSQLRKMFLQHLVLVLCVSCTTGHICKNILCYFTTDSTTKDEFHRFHPMNINPFLCTHIVYYYALISRNELHLSEQTFQSNDTDIPYYTYVNNQKESKSDLKTLVSVIIRLSTFFVYGKDFKARQTFIQNLRSFLRKHDFDGVEINWSTENVKLLPVFKTIFTILIQEIAMNFREEKRDDGKKRLILAVSVSPLKDVIDKVYDVHTISSYVDMLNIETTRFRTGSELTVGHYSPLYGDYRLEVDTNCVDFAVRYWLKNGAPAKKLNIGLGLYGLTYQTEKYYRHYIGNAALGPGRIADQELEMCTYTDVNQFLSWGAKIHRSKDQEVPHFVLNDLWVGYEDQISLNEKVDYVLQNQLAGVTVRSFDMDDFRGDFSSDGPYPLMTTIKRACENFAF</sequence>
<dbReference type="Gene3D" id="3.10.50.10">
    <property type="match status" value="1"/>
</dbReference>
<comment type="caution">
    <text evidence="2">The sequence shown here is derived from an EMBL/GenBank/DDBJ whole genome shotgun (WGS) entry which is preliminary data.</text>
</comment>
<reference evidence="2" key="2">
    <citation type="submission" date="2023-04" db="EMBL/GenBank/DDBJ databases">
        <authorList>
            <person name="Bu L."/>
            <person name="Lu L."/>
            <person name="Laidemitt M.R."/>
            <person name="Zhang S.M."/>
            <person name="Mutuku M."/>
            <person name="Mkoji G."/>
            <person name="Steinauer M."/>
            <person name="Loker E.S."/>
        </authorList>
    </citation>
    <scope>NUCLEOTIDE SEQUENCE</scope>
    <source>
        <strain evidence="2">KasaAsao</strain>
        <tissue evidence="2">Whole Snail</tissue>
    </source>
</reference>
<dbReference type="InterPro" id="IPR001223">
    <property type="entry name" value="Glyco_hydro18_cat"/>
</dbReference>
<organism evidence="2 3">
    <name type="scientific">Biomphalaria pfeifferi</name>
    <name type="common">Bloodfluke planorb</name>
    <name type="synonym">Freshwater snail</name>
    <dbReference type="NCBI Taxonomy" id="112525"/>
    <lineage>
        <taxon>Eukaryota</taxon>
        <taxon>Metazoa</taxon>
        <taxon>Spiralia</taxon>
        <taxon>Lophotrochozoa</taxon>
        <taxon>Mollusca</taxon>
        <taxon>Gastropoda</taxon>
        <taxon>Heterobranchia</taxon>
        <taxon>Euthyneura</taxon>
        <taxon>Panpulmonata</taxon>
        <taxon>Hygrophila</taxon>
        <taxon>Lymnaeoidea</taxon>
        <taxon>Planorbidae</taxon>
        <taxon>Biomphalaria</taxon>
    </lineage>
</organism>
<dbReference type="Gene3D" id="3.20.20.80">
    <property type="entry name" value="Glycosidases"/>
    <property type="match status" value="1"/>
</dbReference>
<dbReference type="GO" id="GO:0006032">
    <property type="term" value="P:chitin catabolic process"/>
    <property type="evidence" value="ECO:0007669"/>
    <property type="project" value="TreeGrafter"/>
</dbReference>
<dbReference type="PROSITE" id="PS51910">
    <property type="entry name" value="GH18_2"/>
    <property type="match status" value="1"/>
</dbReference>
<dbReference type="AlphaFoldDB" id="A0AAD8FA18"/>
<dbReference type="Proteomes" id="UP001233172">
    <property type="component" value="Unassembled WGS sequence"/>
</dbReference>
<keyword evidence="3" id="KW-1185">Reference proteome</keyword>
<dbReference type="SMART" id="SM00636">
    <property type="entry name" value="Glyco_18"/>
    <property type="match status" value="1"/>
</dbReference>
<dbReference type="InterPro" id="IPR011583">
    <property type="entry name" value="Chitinase_II/V-like_cat"/>
</dbReference>
<proteinExistence type="predicted"/>
<dbReference type="GO" id="GO:0005576">
    <property type="term" value="C:extracellular region"/>
    <property type="evidence" value="ECO:0007669"/>
    <property type="project" value="TreeGrafter"/>
</dbReference>
<dbReference type="InterPro" id="IPR017853">
    <property type="entry name" value="GH"/>
</dbReference>
<dbReference type="InterPro" id="IPR029070">
    <property type="entry name" value="Chitinase_insertion_sf"/>
</dbReference>